<dbReference type="SUPFAM" id="SSF53098">
    <property type="entry name" value="Ribonuclease H-like"/>
    <property type="match status" value="1"/>
</dbReference>
<name>A0A2S2R9P8_9HEMI</name>
<gene>
    <name evidence="1" type="ORF">g.178843</name>
</gene>
<sequence>MAFKTSNVFVHLHSNFSVLLSHMFNKILKEESEFIAKGSGWNLNRIDGLQLRINIVNPLRGLSYIPLPKYIKNKKAIINVQNIDNKCFKHSILSKYDNRRDKYIYSTKYFNYLEKKSKLNFNCVDFPTPVKQVKIFERINNVSVNIFSLDGEGFVYPLYLNESEKSINFDLLLFGDGIRSHYCYIKNFSRLVRSQRTQHKSKLIICKRCFTVFNNKPCENKLWGEHGLNEHKKMCDKNKLGRCVMFENGDQEFIKFQNYKRTQRIPIVIYADFECLLKKIQNKKKSKNTKTKITHVHKPMSYGYYVKIDYSIIPKYFIKKFKISKPLTIYRGKNAAKHFIKTMIDLGIKICSLYKINIPIKKLTKEEESRFQSAQFCECCLKDFKKNNLIKYRDHDHFTGNFRSVLCVYCNFEMSNVSFVPIYFHNLTYDSHFIVRELGCDEKNIDVIPNSNGKYISFSKSISSNFKIKFVDTFHFLSDSLDSLAKNLAEDPTRFRETLKVFSLNNLNLFIRKGVFPYEYVDDWNKLNETVLPQKKYFYNSLIDKKISKEDYIHAQNVWKGFDLKTLGDYSDLYLATDVCILTDVFENFRDICLRTLKLDASQYLTIPSLGMDCMLKHTKIKLERLKDYNMQLMLERGIRGGICQSVKRYVKANIPNVKGLTYNRAKPNTCITYLDCVNLYGKSMLSELPYQNFEWYNDLTLDVTKIENDAEYGYILEVDTDYPKYLHSFHNDFPFLPENSYPPNSKIRKLLTTLTPKINYVVHYKNLKQAIANGINVIKVHRIIRFKQSTWLAPYIELCTGMRVRSKNEFERQFWKLMVNSVFGKCMENVRKRVSIKLISSEKKAHKYMIKPNFKDRTIYSKNLMAVHLFNEKIKFDKPIYVGFTILDISKTFMYDFHYNIMKKKYDHNLNIVYSDTDSLVYEIKTNDFFGDLKNELLPYFDTSNFPKNHFCFNESRKNQPGFFKDELKGEILLEFIALRPKLYSYRVANKEINKAKGVKKYIIKKHLKFDEYLNVLNAYIDNKAKEKSVYRDMNLIQSHNHYVYSKTVNKKILNGDDDKRYIMRDGINTLAYGHYKLSS</sequence>
<dbReference type="Gene3D" id="3.30.420.10">
    <property type="entry name" value="Ribonuclease H-like superfamily/Ribonuclease H"/>
    <property type="match status" value="1"/>
</dbReference>
<dbReference type="GO" id="GO:0003676">
    <property type="term" value="F:nucleic acid binding"/>
    <property type="evidence" value="ECO:0007669"/>
    <property type="project" value="InterPro"/>
</dbReference>
<dbReference type="AlphaFoldDB" id="A0A2S2R9P8"/>
<organism evidence="1">
    <name type="scientific">Sipha flava</name>
    <name type="common">yellow sugarcane aphid</name>
    <dbReference type="NCBI Taxonomy" id="143950"/>
    <lineage>
        <taxon>Eukaryota</taxon>
        <taxon>Metazoa</taxon>
        <taxon>Ecdysozoa</taxon>
        <taxon>Arthropoda</taxon>
        <taxon>Hexapoda</taxon>
        <taxon>Insecta</taxon>
        <taxon>Pterygota</taxon>
        <taxon>Neoptera</taxon>
        <taxon>Paraneoptera</taxon>
        <taxon>Hemiptera</taxon>
        <taxon>Sternorrhyncha</taxon>
        <taxon>Aphidomorpha</taxon>
        <taxon>Aphidoidea</taxon>
        <taxon>Aphididae</taxon>
        <taxon>Sipha</taxon>
    </lineage>
</organism>
<accession>A0A2S2R9P8</accession>
<dbReference type="PANTHER" id="PTHR31511">
    <property type="entry name" value="PROTEIN CBG23764"/>
    <property type="match status" value="1"/>
</dbReference>
<dbReference type="EMBL" id="GGMS01017471">
    <property type="protein sequence ID" value="MBY86674.1"/>
    <property type="molecule type" value="Transcribed_RNA"/>
</dbReference>
<evidence type="ECO:0000313" key="1">
    <source>
        <dbReference type="EMBL" id="MBY86674.1"/>
    </source>
</evidence>
<dbReference type="InterPro" id="IPR004211">
    <property type="entry name" value="Endonuclease_7"/>
</dbReference>
<reference evidence="1" key="1">
    <citation type="submission" date="2018-04" db="EMBL/GenBank/DDBJ databases">
        <title>Transcriptome assembly of Sipha flava.</title>
        <authorList>
            <person name="Scully E.D."/>
            <person name="Geib S.M."/>
            <person name="Palmer N.A."/>
            <person name="Koch K."/>
            <person name="Bradshaw J."/>
            <person name="Heng-Moss T."/>
            <person name="Sarath G."/>
        </authorList>
    </citation>
    <scope>NUCLEOTIDE SEQUENCE</scope>
</reference>
<protein>
    <recommendedName>
        <fullName evidence="2">DNA-directed DNA polymerase</fullName>
    </recommendedName>
</protein>
<dbReference type="SUPFAM" id="SSF56672">
    <property type="entry name" value="DNA/RNA polymerases"/>
    <property type="match status" value="1"/>
</dbReference>
<proteinExistence type="predicted"/>
<dbReference type="PANTHER" id="PTHR31511:SF12">
    <property type="entry name" value="RHO TERMINATION FACTOR N-TERMINAL DOMAIN-CONTAINING PROTEIN"/>
    <property type="match status" value="1"/>
</dbReference>
<dbReference type="Pfam" id="PF02945">
    <property type="entry name" value="Endonuclease_7"/>
    <property type="match status" value="1"/>
</dbReference>
<dbReference type="InterPro" id="IPR036397">
    <property type="entry name" value="RNaseH_sf"/>
</dbReference>
<dbReference type="InterPro" id="IPR043502">
    <property type="entry name" value="DNA/RNA_pol_sf"/>
</dbReference>
<dbReference type="GO" id="GO:0071897">
    <property type="term" value="P:DNA biosynthetic process"/>
    <property type="evidence" value="ECO:0007669"/>
    <property type="project" value="UniProtKB-ARBA"/>
</dbReference>
<evidence type="ECO:0008006" key="2">
    <source>
        <dbReference type="Google" id="ProtNLM"/>
    </source>
</evidence>
<dbReference type="GO" id="GO:0042575">
    <property type="term" value="C:DNA polymerase complex"/>
    <property type="evidence" value="ECO:0007669"/>
    <property type="project" value="UniProtKB-ARBA"/>
</dbReference>
<dbReference type="InterPro" id="IPR012337">
    <property type="entry name" value="RNaseH-like_sf"/>
</dbReference>
<dbReference type="OrthoDB" id="8191949at2759"/>